<feature type="transmembrane region" description="Helical" evidence="1">
    <location>
        <begin position="53"/>
        <end position="77"/>
    </location>
</feature>
<dbReference type="AlphaFoldDB" id="A0A434AWS0"/>
<accession>A0A434AWS0</accession>
<evidence type="ECO:0000313" key="3">
    <source>
        <dbReference type="Proteomes" id="UP000282985"/>
    </source>
</evidence>
<proteinExistence type="predicted"/>
<sequence length="78" mass="8996">MLIISLIIFLLVIVEIWLINKGTSYLKKKVQSLKSNLFKIQSFEFIGLSKQKVIMILVIKTIRIITILFSANFSLLLI</sequence>
<keyword evidence="1" id="KW-0472">Membrane</keyword>
<dbReference type="EMBL" id="RJJX01000005">
    <property type="protein sequence ID" value="RUT78971.1"/>
    <property type="molecule type" value="Genomic_DNA"/>
</dbReference>
<evidence type="ECO:0000313" key="2">
    <source>
        <dbReference type="EMBL" id="RUT78971.1"/>
    </source>
</evidence>
<comment type="caution">
    <text evidence="2">The sequence shown here is derived from an EMBL/GenBank/DDBJ whole genome shotgun (WGS) entry which is preliminary data.</text>
</comment>
<keyword evidence="3" id="KW-1185">Reference proteome</keyword>
<keyword evidence="1" id="KW-0812">Transmembrane</keyword>
<reference evidence="2 3" key="1">
    <citation type="submission" date="2018-11" db="EMBL/GenBank/DDBJ databases">
        <title>Parancylomarina longa gen. nov., sp. nov., isolated from sediments of southern Okinawa.</title>
        <authorList>
            <person name="Fu T."/>
        </authorList>
    </citation>
    <scope>NUCLEOTIDE SEQUENCE [LARGE SCALE GENOMIC DNA]</scope>
    <source>
        <strain evidence="2 3">T3-2 S1-C</strain>
    </source>
</reference>
<protein>
    <submittedName>
        <fullName evidence="2">Uncharacterized protein</fullName>
    </submittedName>
</protein>
<dbReference type="Proteomes" id="UP000282985">
    <property type="component" value="Unassembled WGS sequence"/>
</dbReference>
<organism evidence="2 3">
    <name type="scientific">Ancylomarina longa</name>
    <dbReference type="NCBI Taxonomy" id="2487017"/>
    <lineage>
        <taxon>Bacteria</taxon>
        <taxon>Pseudomonadati</taxon>
        <taxon>Bacteroidota</taxon>
        <taxon>Bacteroidia</taxon>
        <taxon>Marinilabiliales</taxon>
        <taxon>Marinifilaceae</taxon>
        <taxon>Ancylomarina</taxon>
    </lineage>
</organism>
<name>A0A434AWS0_9BACT</name>
<evidence type="ECO:0000256" key="1">
    <source>
        <dbReference type="SAM" id="Phobius"/>
    </source>
</evidence>
<gene>
    <name evidence="2" type="ORF">DLK05_05675</name>
</gene>
<keyword evidence="1" id="KW-1133">Transmembrane helix</keyword>